<gene>
    <name evidence="2" type="ORF">DACRYDRAFT_15119</name>
</gene>
<evidence type="ECO:0000313" key="2">
    <source>
        <dbReference type="EMBL" id="EJU03252.1"/>
    </source>
</evidence>
<dbReference type="GeneID" id="63686136"/>
<organism evidence="2 3">
    <name type="scientific">Dacryopinax primogenitus (strain DJM 731)</name>
    <name type="common">Brown rot fungus</name>
    <dbReference type="NCBI Taxonomy" id="1858805"/>
    <lineage>
        <taxon>Eukaryota</taxon>
        <taxon>Fungi</taxon>
        <taxon>Dikarya</taxon>
        <taxon>Basidiomycota</taxon>
        <taxon>Agaricomycotina</taxon>
        <taxon>Dacrymycetes</taxon>
        <taxon>Dacrymycetales</taxon>
        <taxon>Dacrymycetaceae</taxon>
        <taxon>Dacryopinax</taxon>
    </lineage>
</organism>
<sequence>MSHLQQADACVDASLTSEAWMGLGGAEGCRDMSEMSVITAFLKSKCNHIHSASDAWAGLRGGDVCRDALNTLCGLEAWMGLGGGKGCRDALDISVGLRVTDTKKLLQLILYKILFMDLLPIHLVFHAFNMAIRAYANWWTIIIDSCEDHFA</sequence>
<evidence type="ECO:0000256" key="1">
    <source>
        <dbReference type="SAM" id="Phobius"/>
    </source>
</evidence>
<name>M5GB59_DACPD</name>
<dbReference type="Proteomes" id="UP000030653">
    <property type="component" value="Unassembled WGS sequence"/>
</dbReference>
<dbReference type="RefSeq" id="XP_040630146.1">
    <property type="nucleotide sequence ID" value="XM_040771074.1"/>
</dbReference>
<evidence type="ECO:0000313" key="3">
    <source>
        <dbReference type="Proteomes" id="UP000030653"/>
    </source>
</evidence>
<keyword evidence="3" id="KW-1185">Reference proteome</keyword>
<accession>M5GB59</accession>
<keyword evidence="1" id="KW-1133">Transmembrane helix</keyword>
<reference evidence="2 3" key="1">
    <citation type="journal article" date="2012" name="Science">
        <title>The Paleozoic origin of enzymatic lignin decomposition reconstructed from 31 fungal genomes.</title>
        <authorList>
            <person name="Floudas D."/>
            <person name="Binder M."/>
            <person name="Riley R."/>
            <person name="Barry K."/>
            <person name="Blanchette R.A."/>
            <person name="Henrissat B."/>
            <person name="Martinez A.T."/>
            <person name="Otillar R."/>
            <person name="Spatafora J.W."/>
            <person name="Yadav J.S."/>
            <person name="Aerts A."/>
            <person name="Benoit I."/>
            <person name="Boyd A."/>
            <person name="Carlson A."/>
            <person name="Copeland A."/>
            <person name="Coutinho P.M."/>
            <person name="de Vries R.P."/>
            <person name="Ferreira P."/>
            <person name="Findley K."/>
            <person name="Foster B."/>
            <person name="Gaskell J."/>
            <person name="Glotzer D."/>
            <person name="Gorecki P."/>
            <person name="Heitman J."/>
            <person name="Hesse C."/>
            <person name="Hori C."/>
            <person name="Igarashi K."/>
            <person name="Jurgens J.A."/>
            <person name="Kallen N."/>
            <person name="Kersten P."/>
            <person name="Kohler A."/>
            <person name="Kuees U."/>
            <person name="Kumar T.K.A."/>
            <person name="Kuo A."/>
            <person name="LaButti K."/>
            <person name="Larrondo L.F."/>
            <person name="Lindquist E."/>
            <person name="Ling A."/>
            <person name="Lombard V."/>
            <person name="Lucas S."/>
            <person name="Lundell T."/>
            <person name="Martin R."/>
            <person name="McLaughlin D.J."/>
            <person name="Morgenstern I."/>
            <person name="Morin E."/>
            <person name="Murat C."/>
            <person name="Nagy L.G."/>
            <person name="Nolan M."/>
            <person name="Ohm R.A."/>
            <person name="Patyshakuliyeva A."/>
            <person name="Rokas A."/>
            <person name="Ruiz-Duenas F.J."/>
            <person name="Sabat G."/>
            <person name="Salamov A."/>
            <person name="Samejima M."/>
            <person name="Schmutz J."/>
            <person name="Slot J.C."/>
            <person name="St John F."/>
            <person name="Stenlid J."/>
            <person name="Sun H."/>
            <person name="Sun S."/>
            <person name="Syed K."/>
            <person name="Tsang A."/>
            <person name="Wiebenga A."/>
            <person name="Young D."/>
            <person name="Pisabarro A."/>
            <person name="Eastwood D.C."/>
            <person name="Martin F."/>
            <person name="Cullen D."/>
            <person name="Grigoriev I.V."/>
            <person name="Hibbett D.S."/>
        </authorList>
    </citation>
    <scope>NUCLEOTIDE SEQUENCE [LARGE SCALE GENOMIC DNA]</scope>
    <source>
        <strain evidence="2 3">DJM-731 SS1</strain>
    </source>
</reference>
<dbReference type="EMBL" id="JH795860">
    <property type="protein sequence ID" value="EJU03252.1"/>
    <property type="molecule type" value="Genomic_DNA"/>
</dbReference>
<feature type="transmembrane region" description="Helical" evidence="1">
    <location>
        <begin position="108"/>
        <end position="128"/>
    </location>
</feature>
<dbReference type="AlphaFoldDB" id="M5GB59"/>
<keyword evidence="1" id="KW-0812">Transmembrane</keyword>
<protein>
    <submittedName>
        <fullName evidence="2">Uncharacterized protein</fullName>
    </submittedName>
</protein>
<dbReference type="HOGENOM" id="CLU_1731409_0_0_1"/>
<proteinExistence type="predicted"/>
<keyword evidence="1" id="KW-0472">Membrane</keyword>